<reference evidence="3" key="1">
    <citation type="submission" date="2023-07" db="EMBL/GenBank/DDBJ databases">
        <title>30 novel species of actinomycetes from the DSMZ collection.</title>
        <authorList>
            <person name="Nouioui I."/>
        </authorList>
    </citation>
    <scope>NUCLEOTIDE SEQUENCE [LARGE SCALE GENOMIC DNA]</scope>
    <source>
        <strain evidence="3">DSM 44399</strain>
    </source>
</reference>
<evidence type="ECO:0000256" key="1">
    <source>
        <dbReference type="SAM" id="Phobius"/>
    </source>
</evidence>
<organism evidence="2 3">
    <name type="scientific">Jatrophihabitans lederbergiae</name>
    <dbReference type="NCBI Taxonomy" id="3075547"/>
    <lineage>
        <taxon>Bacteria</taxon>
        <taxon>Bacillati</taxon>
        <taxon>Actinomycetota</taxon>
        <taxon>Actinomycetes</taxon>
        <taxon>Jatrophihabitantales</taxon>
        <taxon>Jatrophihabitantaceae</taxon>
        <taxon>Jatrophihabitans</taxon>
    </lineage>
</organism>
<keyword evidence="1" id="KW-0472">Membrane</keyword>
<proteinExistence type="predicted"/>
<name>A0ABU2JES9_9ACTN</name>
<sequence>MAGTYGAIGALIDSHIPELSTGTVGSHHLPVRLLQSTIVFGLIGLVMLYLGLAALGALPSMVDRLSERWQPAGYVVAGVLIGGFLIGWPWPLFHKIFAHAASTHDAAYGAATFILVAVDNMLVMGLLFLVSSMTRFPNCAGPQVHSNHHSDRDGVAGRRIFLPGLLGRSTSGGVRHRVVPEDALALMVIRAVCRGNTVVGPRGRLTKRRRSSGARAVFANEPSKVFVPSRNAPSTGLGSPPFVTTDALRCCSGVNMGSPQPPR</sequence>
<feature type="transmembrane region" description="Helical" evidence="1">
    <location>
        <begin position="38"/>
        <end position="59"/>
    </location>
</feature>
<keyword evidence="3" id="KW-1185">Reference proteome</keyword>
<comment type="caution">
    <text evidence="2">The sequence shown here is derived from an EMBL/GenBank/DDBJ whole genome shotgun (WGS) entry which is preliminary data.</text>
</comment>
<dbReference type="EMBL" id="JAVREH010000032">
    <property type="protein sequence ID" value="MDT0263233.1"/>
    <property type="molecule type" value="Genomic_DNA"/>
</dbReference>
<dbReference type="Proteomes" id="UP001183176">
    <property type="component" value="Unassembled WGS sequence"/>
</dbReference>
<evidence type="ECO:0000313" key="3">
    <source>
        <dbReference type="Proteomes" id="UP001183176"/>
    </source>
</evidence>
<gene>
    <name evidence="2" type="ORF">RM423_17755</name>
</gene>
<keyword evidence="1" id="KW-0812">Transmembrane</keyword>
<evidence type="ECO:0000313" key="2">
    <source>
        <dbReference type="EMBL" id="MDT0263233.1"/>
    </source>
</evidence>
<accession>A0ABU2JES9</accession>
<protein>
    <submittedName>
        <fullName evidence="2">Uncharacterized protein</fullName>
    </submittedName>
</protein>
<dbReference type="RefSeq" id="WP_311424381.1">
    <property type="nucleotide sequence ID" value="NZ_JAVREH010000032.1"/>
</dbReference>
<feature type="transmembrane region" description="Helical" evidence="1">
    <location>
        <begin position="110"/>
        <end position="130"/>
    </location>
</feature>
<keyword evidence="1" id="KW-1133">Transmembrane helix</keyword>
<feature type="transmembrane region" description="Helical" evidence="1">
    <location>
        <begin position="71"/>
        <end position="90"/>
    </location>
</feature>